<name>A0A427UVK9_9ENTR</name>
<keyword evidence="9" id="KW-1185">Reference proteome</keyword>
<dbReference type="Gene3D" id="3.30.450.40">
    <property type="match status" value="1"/>
</dbReference>
<dbReference type="GO" id="GO:0003677">
    <property type="term" value="F:DNA binding"/>
    <property type="evidence" value="ECO:0007669"/>
    <property type="project" value="UniProtKB-KW"/>
</dbReference>
<dbReference type="Proteomes" id="UP001187066">
    <property type="component" value="Unassembled WGS sequence"/>
</dbReference>
<evidence type="ECO:0000256" key="1">
    <source>
        <dbReference type="ARBA" id="ARBA00023015"/>
    </source>
</evidence>
<evidence type="ECO:0000256" key="3">
    <source>
        <dbReference type="ARBA" id="ARBA00023163"/>
    </source>
</evidence>
<dbReference type="GO" id="GO:0045892">
    <property type="term" value="P:negative regulation of DNA-templated transcription"/>
    <property type="evidence" value="ECO:0007669"/>
    <property type="project" value="TreeGrafter"/>
</dbReference>
<keyword evidence="3" id="KW-0804">Transcription</keyword>
<dbReference type="EMBL" id="JAWLOF010000008">
    <property type="protein sequence ID" value="MDV7023689.1"/>
    <property type="molecule type" value="Genomic_DNA"/>
</dbReference>
<evidence type="ECO:0000259" key="5">
    <source>
        <dbReference type="PROSITE" id="PS51078"/>
    </source>
</evidence>
<evidence type="ECO:0000313" key="9">
    <source>
        <dbReference type="Proteomes" id="UP001187066"/>
    </source>
</evidence>
<evidence type="ECO:0000313" key="6">
    <source>
        <dbReference type="EMBL" id="MDV7023689.1"/>
    </source>
</evidence>
<evidence type="ECO:0000259" key="4">
    <source>
        <dbReference type="PROSITE" id="PS51077"/>
    </source>
</evidence>
<dbReference type="InterPro" id="IPR005471">
    <property type="entry name" value="Tscrpt_reg_IclR_N"/>
</dbReference>
<sequence length="230" mass="25142">MTDNVQGVNSVDIAVAILNYIASHHGCARASAIASGCGLSKSRLHKYLVSLSRTGMLRQDENGQYCLGETLIKLADAVPGNQDVITLVNPVLCDFRDRMNYSTGVAIPTSEGLVLRHYHRSFKNVDIDFLDNTPVPLDASAAGLIFMSYGVYPSPSVEERVQIERVRQQGYAVRYKPTHGIPGAQSIACPIRDSHGTLVAIGVTMGFFENDDEIYRVAQELKSALSQIRL</sequence>
<feature type="domain" description="IclR-ED" evidence="5">
    <location>
        <begin position="70"/>
        <end position="230"/>
    </location>
</feature>
<gene>
    <name evidence="7" type="ORF">EGT71_15145</name>
    <name evidence="6" type="ORF">R4P48_13520</name>
</gene>
<dbReference type="Pfam" id="PF09339">
    <property type="entry name" value="HTH_IclR"/>
    <property type="match status" value="1"/>
</dbReference>
<comment type="caution">
    <text evidence="7">The sequence shown here is derived from an EMBL/GenBank/DDBJ whole genome shotgun (WGS) entry which is preliminary data.</text>
</comment>
<dbReference type="Gene3D" id="1.10.10.10">
    <property type="entry name" value="Winged helix-like DNA-binding domain superfamily/Winged helix DNA-binding domain"/>
    <property type="match status" value="1"/>
</dbReference>
<accession>A0A427UVK9</accession>
<dbReference type="InterPro" id="IPR036390">
    <property type="entry name" value="WH_DNA-bd_sf"/>
</dbReference>
<evidence type="ECO:0000313" key="7">
    <source>
        <dbReference type="EMBL" id="RSE24509.1"/>
    </source>
</evidence>
<dbReference type="PROSITE" id="PS51078">
    <property type="entry name" value="ICLR_ED"/>
    <property type="match status" value="1"/>
</dbReference>
<dbReference type="PROSITE" id="PS51077">
    <property type="entry name" value="HTH_ICLR"/>
    <property type="match status" value="1"/>
</dbReference>
<feature type="domain" description="HTH iclR-type" evidence="4">
    <location>
        <begin position="8"/>
        <end position="69"/>
    </location>
</feature>
<dbReference type="SUPFAM" id="SSF46785">
    <property type="entry name" value="Winged helix' DNA-binding domain"/>
    <property type="match status" value="1"/>
</dbReference>
<dbReference type="PANTHER" id="PTHR30136">
    <property type="entry name" value="HELIX-TURN-HELIX TRANSCRIPTIONAL REGULATOR, ICLR FAMILY"/>
    <property type="match status" value="1"/>
</dbReference>
<dbReference type="InterPro" id="IPR014757">
    <property type="entry name" value="Tscrpt_reg_IclR_C"/>
</dbReference>
<keyword evidence="2" id="KW-0238">DNA-binding</keyword>
<dbReference type="GO" id="GO:0003700">
    <property type="term" value="F:DNA-binding transcription factor activity"/>
    <property type="evidence" value="ECO:0007669"/>
    <property type="project" value="TreeGrafter"/>
</dbReference>
<dbReference type="AlphaFoldDB" id="A0A427UVK9"/>
<protein>
    <submittedName>
        <fullName evidence="6">Helix-turn-helix domain-containing protein</fullName>
    </submittedName>
    <submittedName>
        <fullName evidence="7">IclR family transcriptional regulator</fullName>
    </submittedName>
</protein>
<dbReference type="Proteomes" id="UP000275331">
    <property type="component" value="Unassembled WGS sequence"/>
</dbReference>
<keyword evidence="1" id="KW-0805">Transcription regulation</keyword>
<dbReference type="EMBL" id="RHXB01000010">
    <property type="protein sequence ID" value="RSE24509.1"/>
    <property type="molecule type" value="Genomic_DNA"/>
</dbReference>
<evidence type="ECO:0000256" key="2">
    <source>
        <dbReference type="ARBA" id="ARBA00023125"/>
    </source>
</evidence>
<dbReference type="OrthoDB" id="6687062at2"/>
<dbReference type="InterPro" id="IPR036388">
    <property type="entry name" value="WH-like_DNA-bd_sf"/>
</dbReference>
<dbReference type="SMART" id="SM00346">
    <property type="entry name" value="HTH_ICLR"/>
    <property type="match status" value="1"/>
</dbReference>
<dbReference type="InterPro" id="IPR050707">
    <property type="entry name" value="HTH_MetabolicPath_Reg"/>
</dbReference>
<reference evidence="6 9" key="2">
    <citation type="submission" date="2023-10" db="EMBL/GenBank/DDBJ databases">
        <authorList>
            <person name="Dale J."/>
        </authorList>
    </citation>
    <scope>NUCLEOTIDE SEQUENCE [LARGE SCALE GENOMIC DNA]</scope>
    <source>
        <strain evidence="6 9">2023EL-00970</strain>
    </source>
</reference>
<proteinExistence type="predicted"/>
<dbReference type="PANTHER" id="PTHR30136:SF8">
    <property type="entry name" value="TRANSCRIPTIONAL REGULATORY PROTEIN"/>
    <property type="match status" value="1"/>
</dbReference>
<dbReference type="InterPro" id="IPR029016">
    <property type="entry name" value="GAF-like_dom_sf"/>
</dbReference>
<dbReference type="SUPFAM" id="SSF55781">
    <property type="entry name" value="GAF domain-like"/>
    <property type="match status" value="1"/>
</dbReference>
<organism evidence="7 8">
    <name type="scientific">Atlantibacter subterraneus</name>
    <dbReference type="NCBI Taxonomy" id="255519"/>
    <lineage>
        <taxon>Bacteria</taxon>
        <taxon>Pseudomonadati</taxon>
        <taxon>Pseudomonadota</taxon>
        <taxon>Gammaproteobacteria</taxon>
        <taxon>Enterobacterales</taxon>
        <taxon>Enterobacteriaceae</taxon>
        <taxon>Atlantibacter</taxon>
    </lineage>
</organism>
<dbReference type="RefSeq" id="WP_125294057.1">
    <property type="nucleotide sequence ID" value="NZ_JAPTZM010000003.1"/>
</dbReference>
<evidence type="ECO:0000313" key="8">
    <source>
        <dbReference type="Proteomes" id="UP000275331"/>
    </source>
</evidence>
<reference evidence="7 8" key="1">
    <citation type="submission" date="2018-10" db="EMBL/GenBank/DDBJ databases">
        <title>Transmission dynamics of multidrug resistant bacteria on intensive care unit surfaces.</title>
        <authorList>
            <person name="D'Souza A.W."/>
            <person name="Potter R.F."/>
            <person name="Wallace M."/>
            <person name="Shupe A."/>
            <person name="Patel S."/>
            <person name="Sun S."/>
            <person name="Gul D."/>
            <person name="Kwon J.H."/>
            <person name="Andleeb S."/>
            <person name="Burnham C.-A.D."/>
            <person name="Dantas G."/>
        </authorList>
    </citation>
    <scope>NUCLEOTIDE SEQUENCE [LARGE SCALE GENOMIC DNA]</scope>
    <source>
        <strain evidence="7 8">AS_373</strain>
    </source>
</reference>